<feature type="domain" description="Response regulatory" evidence="2">
    <location>
        <begin position="9"/>
        <end position="124"/>
    </location>
</feature>
<dbReference type="Pfam" id="PF00072">
    <property type="entry name" value="Response_reg"/>
    <property type="match status" value="1"/>
</dbReference>
<dbReference type="Gene3D" id="3.40.50.2300">
    <property type="match status" value="1"/>
</dbReference>
<proteinExistence type="predicted"/>
<sequence>MANAKFEKVILAVDDEATVLKMMEHLLKRKFSGCYVASNGKEALNLLEKGVQIDFVITDISMPVMDGYELRKKIFQFNPNIPVIAITGHTDEEHLKKLEEYHFTKVFFKPFNKADLESIGEVIKNI</sequence>
<dbReference type="PANTHER" id="PTHR43228">
    <property type="entry name" value="TWO-COMPONENT RESPONSE REGULATOR"/>
    <property type="match status" value="1"/>
</dbReference>
<keyword evidence="1" id="KW-0597">Phosphoprotein</keyword>
<organism evidence="3 4">
    <name type="scientific">Leptospira jelokensis</name>
    <dbReference type="NCBI Taxonomy" id="2484931"/>
    <lineage>
        <taxon>Bacteria</taxon>
        <taxon>Pseudomonadati</taxon>
        <taxon>Spirochaetota</taxon>
        <taxon>Spirochaetia</taxon>
        <taxon>Leptospirales</taxon>
        <taxon>Leptospiraceae</taxon>
        <taxon>Leptospira</taxon>
    </lineage>
</organism>
<dbReference type="SUPFAM" id="SSF52172">
    <property type="entry name" value="CheY-like"/>
    <property type="match status" value="1"/>
</dbReference>
<evidence type="ECO:0000313" key="3">
    <source>
        <dbReference type="EMBL" id="TGL57775.1"/>
    </source>
</evidence>
<keyword evidence="4" id="KW-1185">Reference proteome</keyword>
<dbReference type="InterPro" id="IPR001789">
    <property type="entry name" value="Sig_transdc_resp-reg_receiver"/>
</dbReference>
<dbReference type="InterPro" id="IPR052048">
    <property type="entry name" value="ST_Response_Regulator"/>
</dbReference>
<dbReference type="CDD" id="cd17546">
    <property type="entry name" value="REC_hyHK_CKI1_RcsC-like"/>
    <property type="match status" value="1"/>
</dbReference>
<dbReference type="Proteomes" id="UP000297567">
    <property type="component" value="Unassembled WGS sequence"/>
</dbReference>
<gene>
    <name evidence="3" type="ORF">EHQ62_17630</name>
</gene>
<dbReference type="PROSITE" id="PS50110">
    <property type="entry name" value="RESPONSE_REGULATORY"/>
    <property type="match status" value="1"/>
</dbReference>
<name>A0A4Z1A2H5_9LEPT</name>
<evidence type="ECO:0000313" key="4">
    <source>
        <dbReference type="Proteomes" id="UP000297567"/>
    </source>
</evidence>
<protein>
    <submittedName>
        <fullName evidence="3">Response regulator</fullName>
    </submittedName>
</protein>
<dbReference type="RefSeq" id="WP_135645272.1">
    <property type="nucleotide sequence ID" value="NZ_RQGH01000039.1"/>
</dbReference>
<reference evidence="3" key="1">
    <citation type="journal article" date="2019" name="PLoS Negl. Trop. Dis.">
        <title>Revisiting the worldwide diversity of Leptospira species in the environment.</title>
        <authorList>
            <person name="Vincent A.T."/>
            <person name="Schiettekatte O."/>
            <person name="Bourhy P."/>
            <person name="Veyrier F.J."/>
            <person name="Picardeau M."/>
        </authorList>
    </citation>
    <scope>NUCLEOTIDE SEQUENCE [LARGE SCALE GENOMIC DNA]</scope>
    <source>
        <strain evidence="3">201702451</strain>
    </source>
</reference>
<evidence type="ECO:0000256" key="1">
    <source>
        <dbReference type="PROSITE-ProRule" id="PRU00169"/>
    </source>
</evidence>
<dbReference type="SMART" id="SM00448">
    <property type="entry name" value="REC"/>
    <property type="match status" value="1"/>
</dbReference>
<dbReference type="GO" id="GO:0000160">
    <property type="term" value="P:phosphorelay signal transduction system"/>
    <property type="evidence" value="ECO:0007669"/>
    <property type="project" value="InterPro"/>
</dbReference>
<dbReference type="AlphaFoldDB" id="A0A4Z1A2H5"/>
<dbReference type="EMBL" id="RQGH01000039">
    <property type="protein sequence ID" value="TGL57775.1"/>
    <property type="molecule type" value="Genomic_DNA"/>
</dbReference>
<dbReference type="InterPro" id="IPR011006">
    <property type="entry name" value="CheY-like_superfamily"/>
</dbReference>
<accession>A0A4Z1A2H5</accession>
<evidence type="ECO:0000259" key="2">
    <source>
        <dbReference type="PROSITE" id="PS50110"/>
    </source>
</evidence>
<feature type="modified residue" description="4-aspartylphosphate" evidence="1">
    <location>
        <position position="59"/>
    </location>
</feature>
<dbReference type="PANTHER" id="PTHR43228:SF1">
    <property type="entry name" value="TWO-COMPONENT RESPONSE REGULATOR ARR22"/>
    <property type="match status" value="1"/>
</dbReference>
<comment type="caution">
    <text evidence="3">The sequence shown here is derived from an EMBL/GenBank/DDBJ whole genome shotgun (WGS) entry which is preliminary data.</text>
</comment>